<evidence type="ECO:0000256" key="1">
    <source>
        <dbReference type="SAM" id="MobiDB-lite"/>
    </source>
</evidence>
<feature type="compositionally biased region" description="Pro residues" evidence="1">
    <location>
        <begin position="280"/>
        <end position="290"/>
    </location>
</feature>
<name>A0ABQ6MPH1_9STRA</name>
<proteinExistence type="predicted"/>
<keyword evidence="3" id="KW-1185">Reference proteome</keyword>
<reference evidence="2 3" key="1">
    <citation type="journal article" date="2023" name="Commun. Biol.">
        <title>Genome analysis of Parmales, the sister group of diatoms, reveals the evolutionary specialization of diatoms from phago-mixotrophs to photoautotrophs.</title>
        <authorList>
            <person name="Ban H."/>
            <person name="Sato S."/>
            <person name="Yoshikawa S."/>
            <person name="Yamada K."/>
            <person name="Nakamura Y."/>
            <person name="Ichinomiya M."/>
            <person name="Sato N."/>
            <person name="Blanc-Mathieu R."/>
            <person name="Endo H."/>
            <person name="Kuwata A."/>
            <person name="Ogata H."/>
        </authorList>
    </citation>
    <scope>NUCLEOTIDE SEQUENCE [LARGE SCALE GENOMIC DNA]</scope>
</reference>
<evidence type="ECO:0000313" key="2">
    <source>
        <dbReference type="EMBL" id="GMI29614.1"/>
    </source>
</evidence>
<protein>
    <recommendedName>
        <fullName evidence="4">PX domain-containing protein</fullName>
    </recommendedName>
</protein>
<feature type="compositionally biased region" description="Polar residues" evidence="1">
    <location>
        <begin position="308"/>
        <end position="318"/>
    </location>
</feature>
<comment type="caution">
    <text evidence="2">The sequence shown here is derived from an EMBL/GenBank/DDBJ whole genome shotgun (WGS) entry which is preliminary data.</text>
</comment>
<feature type="region of interest" description="Disordered" evidence="1">
    <location>
        <begin position="236"/>
        <end position="327"/>
    </location>
</feature>
<gene>
    <name evidence="2" type="ORF">TeGR_g13867</name>
</gene>
<evidence type="ECO:0008006" key="4">
    <source>
        <dbReference type="Google" id="ProtNLM"/>
    </source>
</evidence>
<organism evidence="2 3">
    <name type="scientific">Tetraparma gracilis</name>
    <dbReference type="NCBI Taxonomy" id="2962635"/>
    <lineage>
        <taxon>Eukaryota</taxon>
        <taxon>Sar</taxon>
        <taxon>Stramenopiles</taxon>
        <taxon>Ochrophyta</taxon>
        <taxon>Bolidophyceae</taxon>
        <taxon>Parmales</taxon>
        <taxon>Triparmaceae</taxon>
        <taxon>Tetraparma</taxon>
    </lineage>
</organism>
<accession>A0ABQ6MPH1</accession>
<dbReference type="EMBL" id="BRYB01004347">
    <property type="protein sequence ID" value="GMI29614.1"/>
    <property type="molecule type" value="Genomic_DNA"/>
</dbReference>
<dbReference type="Proteomes" id="UP001165060">
    <property type="component" value="Unassembled WGS sequence"/>
</dbReference>
<evidence type="ECO:0000313" key="3">
    <source>
        <dbReference type="Proteomes" id="UP001165060"/>
    </source>
</evidence>
<sequence length="558" mass="61003">PPGSVVFRSSTSERVAVLAVPTPAEESDAAGAGDCEIAAAVRAPGFFDMQGGSDLAEITGDYPWQSYYEHDSMDLARAFIRKANAVNSKATTARDAMACCAPVKEHSIVYRGLLSGEVVDNDVFFARYEHFIALNKRVLGGIGSSLGLAPSSPPLTLTEQFFVEASPARPPPPPHPGHEIQSALDILCSMRPWQPDKKKKPTSWRKELRKELRASGKMVVEQAERVLEERAAFARRVEEERKERRRKRKQETRDTRKLLKKLKKAKEMLQGGSESAEESAPPPPALPPPQAKATPAPKRRKEVPQPRDASQLTSSAQATPAPRKRKECTRHAICSSNFLARFTPVVSQLAQRHNVRLSDNELLEDVYECVLEIGSEAAVLVIDLDAVGGAGILDATKLIVRLRSARAYKHLFALIVIEQSTEGLLMQLEAELSTFHNSVGDDRNGDHLTISYCNRANMARFVSGVWDAIGCGENEYLSGFDPIVWSRHELTQHLQSHAGGLSVSGAMQLIDAGRDGAGEPSVDGVRHVVMDAVGQLQAGQRLVGMELAIAQLGHWSSH</sequence>
<feature type="non-terminal residue" evidence="2">
    <location>
        <position position="1"/>
    </location>
</feature>